<evidence type="ECO:0000256" key="1">
    <source>
        <dbReference type="ARBA" id="ARBA00022679"/>
    </source>
</evidence>
<dbReference type="SUPFAM" id="SSF69572">
    <property type="entry name" value="Activating enzymes of the ubiquitin-like proteins"/>
    <property type="match status" value="1"/>
</dbReference>
<dbReference type="CDD" id="cd00757">
    <property type="entry name" value="ThiF_MoeB_HesA_family"/>
    <property type="match status" value="1"/>
</dbReference>
<dbReference type="NCBIfam" id="NF004281">
    <property type="entry name" value="PRK05690.1"/>
    <property type="match status" value="1"/>
</dbReference>
<dbReference type="GO" id="GO:0005524">
    <property type="term" value="F:ATP binding"/>
    <property type="evidence" value="ECO:0007669"/>
    <property type="project" value="UniProtKB-KW"/>
</dbReference>
<keyword evidence="2" id="KW-0547">Nucleotide-binding</keyword>
<name>A0A0F9SLL2_9ZZZZ</name>
<dbReference type="EMBL" id="LAZR01000415">
    <property type="protein sequence ID" value="KKN69915.1"/>
    <property type="molecule type" value="Genomic_DNA"/>
</dbReference>
<dbReference type="InterPro" id="IPR000594">
    <property type="entry name" value="ThiF_NAD_FAD-bd"/>
</dbReference>
<comment type="caution">
    <text evidence="5">The sequence shown here is derived from an EMBL/GenBank/DDBJ whole genome shotgun (WGS) entry which is preliminary data.</text>
</comment>
<dbReference type="Pfam" id="PF00899">
    <property type="entry name" value="ThiF"/>
    <property type="match status" value="1"/>
</dbReference>
<organism evidence="5">
    <name type="scientific">marine sediment metagenome</name>
    <dbReference type="NCBI Taxonomy" id="412755"/>
    <lineage>
        <taxon>unclassified sequences</taxon>
        <taxon>metagenomes</taxon>
        <taxon>ecological metagenomes</taxon>
    </lineage>
</organism>
<reference evidence="5" key="1">
    <citation type="journal article" date="2015" name="Nature">
        <title>Complex archaea that bridge the gap between prokaryotes and eukaryotes.</title>
        <authorList>
            <person name="Spang A."/>
            <person name="Saw J.H."/>
            <person name="Jorgensen S.L."/>
            <person name="Zaremba-Niedzwiedzka K."/>
            <person name="Martijn J."/>
            <person name="Lind A.E."/>
            <person name="van Eijk R."/>
            <person name="Schleper C."/>
            <person name="Guy L."/>
            <person name="Ettema T.J."/>
        </authorList>
    </citation>
    <scope>NUCLEOTIDE SEQUENCE</scope>
</reference>
<evidence type="ECO:0000313" key="5">
    <source>
        <dbReference type="EMBL" id="KKN69915.1"/>
    </source>
</evidence>
<proteinExistence type="predicted"/>
<keyword evidence="3" id="KW-0067">ATP-binding</keyword>
<evidence type="ECO:0000256" key="3">
    <source>
        <dbReference type="ARBA" id="ARBA00022840"/>
    </source>
</evidence>
<dbReference type="GO" id="GO:0004792">
    <property type="term" value="F:thiosulfate-cyanide sulfurtransferase activity"/>
    <property type="evidence" value="ECO:0007669"/>
    <property type="project" value="TreeGrafter"/>
</dbReference>
<dbReference type="InterPro" id="IPR045886">
    <property type="entry name" value="ThiF/MoeB/HesA"/>
</dbReference>
<feature type="domain" description="THIF-type NAD/FAD binding fold" evidence="4">
    <location>
        <begin position="19"/>
        <end position="253"/>
    </location>
</feature>
<dbReference type="PANTHER" id="PTHR10953:SF194">
    <property type="entry name" value="MOLYBDOPTERIN-SYNTHASE ADENYLYLTRANSFERASE"/>
    <property type="match status" value="1"/>
</dbReference>
<sequence length="257" mass="27895">MRSLKMQKTPLTYQQQLRYSRHIMLPQLDIDGQERLWQSHALIIGVGGLGCAVGQYLAASGVGTLTLVDNDEIDVTNLQRQILYKESDIGSSKCSVAKKQLNALNSEININTIEAFFDANTSTEQLFNNIDIVIDCSDNLATRNALNSACFKAKVPLVSGSAIRMEGQVACFTMDGNSHCYGCLSQFFSEQTQSCSESGVLSPIVGLIGSIQATEALKMLAGLPSGLDKHLLLVDGLSMEFNRFKIAKNSQCAVCSI</sequence>
<evidence type="ECO:0000256" key="2">
    <source>
        <dbReference type="ARBA" id="ARBA00022741"/>
    </source>
</evidence>
<dbReference type="InterPro" id="IPR035985">
    <property type="entry name" value="Ubiquitin-activating_enz"/>
</dbReference>
<dbReference type="Gene3D" id="3.40.50.720">
    <property type="entry name" value="NAD(P)-binding Rossmann-like Domain"/>
    <property type="match status" value="1"/>
</dbReference>
<dbReference type="GO" id="GO:0008641">
    <property type="term" value="F:ubiquitin-like modifier activating enzyme activity"/>
    <property type="evidence" value="ECO:0007669"/>
    <property type="project" value="InterPro"/>
</dbReference>
<dbReference type="AlphaFoldDB" id="A0A0F9SLL2"/>
<evidence type="ECO:0000259" key="4">
    <source>
        <dbReference type="Pfam" id="PF00899"/>
    </source>
</evidence>
<dbReference type="GO" id="GO:0008146">
    <property type="term" value="F:sulfotransferase activity"/>
    <property type="evidence" value="ECO:0007669"/>
    <property type="project" value="TreeGrafter"/>
</dbReference>
<dbReference type="GO" id="GO:0005829">
    <property type="term" value="C:cytosol"/>
    <property type="evidence" value="ECO:0007669"/>
    <property type="project" value="TreeGrafter"/>
</dbReference>
<dbReference type="GO" id="GO:0016779">
    <property type="term" value="F:nucleotidyltransferase activity"/>
    <property type="evidence" value="ECO:0007669"/>
    <property type="project" value="TreeGrafter"/>
</dbReference>
<dbReference type="PANTHER" id="PTHR10953">
    <property type="entry name" value="UBIQUITIN-ACTIVATING ENZYME E1"/>
    <property type="match status" value="1"/>
</dbReference>
<accession>A0A0F9SLL2</accession>
<dbReference type="FunFam" id="3.40.50.720:FF:000033">
    <property type="entry name" value="Adenylyltransferase and sulfurtransferase MOCS3"/>
    <property type="match status" value="1"/>
</dbReference>
<gene>
    <name evidence="5" type="ORF">LCGC14_0435960</name>
</gene>
<keyword evidence="1" id="KW-0808">Transferase</keyword>
<protein>
    <recommendedName>
        <fullName evidence="4">THIF-type NAD/FAD binding fold domain-containing protein</fullName>
    </recommendedName>
</protein>